<keyword evidence="6 8" id="KW-1133">Transmembrane helix</keyword>
<feature type="transmembrane region" description="Helical" evidence="8">
    <location>
        <begin position="126"/>
        <end position="146"/>
    </location>
</feature>
<feature type="transmembrane region" description="Helical" evidence="8">
    <location>
        <begin position="12"/>
        <end position="30"/>
    </location>
</feature>
<keyword evidence="5 8" id="KW-0812">Transmembrane</keyword>
<evidence type="ECO:0000256" key="1">
    <source>
        <dbReference type="ARBA" id="ARBA00004651"/>
    </source>
</evidence>
<protein>
    <submittedName>
        <fullName evidence="9">Iron ABC transporter permease</fullName>
    </submittedName>
</protein>
<dbReference type="Pfam" id="PF01032">
    <property type="entry name" value="FecCD"/>
    <property type="match status" value="1"/>
</dbReference>
<evidence type="ECO:0000256" key="5">
    <source>
        <dbReference type="ARBA" id="ARBA00022692"/>
    </source>
</evidence>
<evidence type="ECO:0000256" key="2">
    <source>
        <dbReference type="ARBA" id="ARBA00007935"/>
    </source>
</evidence>
<keyword evidence="4" id="KW-1003">Cell membrane</keyword>
<feature type="transmembrane region" description="Helical" evidence="8">
    <location>
        <begin position="319"/>
        <end position="336"/>
    </location>
</feature>
<dbReference type="InterPro" id="IPR037294">
    <property type="entry name" value="ABC_BtuC-like"/>
</dbReference>
<gene>
    <name evidence="9" type="ORF">CR203_12475</name>
</gene>
<evidence type="ECO:0000256" key="3">
    <source>
        <dbReference type="ARBA" id="ARBA00022448"/>
    </source>
</evidence>
<feature type="transmembrane region" description="Helical" evidence="8">
    <location>
        <begin position="248"/>
        <end position="273"/>
    </location>
</feature>
<feature type="transmembrane region" description="Helical" evidence="8">
    <location>
        <begin position="63"/>
        <end position="83"/>
    </location>
</feature>
<evidence type="ECO:0000256" key="8">
    <source>
        <dbReference type="SAM" id="Phobius"/>
    </source>
</evidence>
<dbReference type="SUPFAM" id="SSF81345">
    <property type="entry name" value="ABC transporter involved in vitamin B12 uptake, BtuC"/>
    <property type="match status" value="1"/>
</dbReference>
<dbReference type="PANTHER" id="PTHR30472:SF64">
    <property type="entry name" value="IRON(3+)-HYDROXAMATE IMPORT SYSTEM PERMEASE PROTEIN FHUG"/>
    <property type="match status" value="1"/>
</dbReference>
<comment type="caution">
    <text evidence="9">The sequence shown here is derived from an EMBL/GenBank/DDBJ whole genome shotgun (WGS) entry which is preliminary data.</text>
</comment>
<evidence type="ECO:0000313" key="9">
    <source>
        <dbReference type="EMBL" id="RKL67308.1"/>
    </source>
</evidence>
<dbReference type="FunFam" id="1.10.3470.10:FF:000001">
    <property type="entry name" value="Vitamin B12 ABC transporter permease BtuC"/>
    <property type="match status" value="1"/>
</dbReference>
<name>A0A3A9K759_9BACI</name>
<dbReference type="GO" id="GO:0033214">
    <property type="term" value="P:siderophore-iron import into cell"/>
    <property type="evidence" value="ECO:0007669"/>
    <property type="project" value="TreeGrafter"/>
</dbReference>
<comment type="similarity">
    <text evidence="2">Belongs to the binding-protein-dependent transport system permease family. FecCD subfamily.</text>
</comment>
<organism evidence="9 10">
    <name type="scientific">Salipaludibacillus neizhouensis</name>
    <dbReference type="NCBI Taxonomy" id="885475"/>
    <lineage>
        <taxon>Bacteria</taxon>
        <taxon>Bacillati</taxon>
        <taxon>Bacillota</taxon>
        <taxon>Bacilli</taxon>
        <taxon>Bacillales</taxon>
        <taxon>Bacillaceae</taxon>
    </lineage>
</organism>
<reference evidence="9 10" key="1">
    <citation type="submission" date="2017-10" db="EMBL/GenBank/DDBJ databases">
        <title>Bacillus sp. nov., a halophilic bacterium isolated from a Keqin Lake.</title>
        <authorList>
            <person name="Wang H."/>
        </authorList>
    </citation>
    <scope>NUCLEOTIDE SEQUENCE [LARGE SCALE GENOMIC DNA]</scope>
    <source>
        <strain evidence="9 10">KCTC 13187</strain>
    </source>
</reference>
<feature type="transmembrane region" description="Helical" evidence="8">
    <location>
        <begin position="95"/>
        <end position="114"/>
    </location>
</feature>
<dbReference type="OrthoDB" id="9811721at2"/>
<evidence type="ECO:0000313" key="10">
    <source>
        <dbReference type="Proteomes" id="UP000281498"/>
    </source>
</evidence>
<dbReference type="AlphaFoldDB" id="A0A3A9K759"/>
<accession>A0A3A9K759</accession>
<dbReference type="PANTHER" id="PTHR30472">
    <property type="entry name" value="FERRIC ENTEROBACTIN TRANSPORT SYSTEM PERMEASE PROTEIN"/>
    <property type="match status" value="1"/>
</dbReference>
<feature type="transmembrane region" description="Helical" evidence="8">
    <location>
        <begin position="288"/>
        <end position="307"/>
    </location>
</feature>
<keyword evidence="10" id="KW-1185">Reference proteome</keyword>
<comment type="subcellular location">
    <subcellularLocation>
        <location evidence="1">Cell membrane</location>
        <topology evidence="1">Multi-pass membrane protein</topology>
    </subcellularLocation>
</comment>
<keyword evidence="3" id="KW-0813">Transport</keyword>
<evidence type="ECO:0000256" key="7">
    <source>
        <dbReference type="ARBA" id="ARBA00023136"/>
    </source>
</evidence>
<feature type="transmembrane region" description="Helical" evidence="8">
    <location>
        <begin position="198"/>
        <end position="220"/>
    </location>
</feature>
<dbReference type="InterPro" id="IPR000522">
    <property type="entry name" value="ABC_transptr_permease_BtuC"/>
</dbReference>
<dbReference type="GO" id="GO:0022857">
    <property type="term" value="F:transmembrane transporter activity"/>
    <property type="evidence" value="ECO:0007669"/>
    <property type="project" value="InterPro"/>
</dbReference>
<feature type="transmembrane region" description="Helical" evidence="8">
    <location>
        <begin position="158"/>
        <end position="178"/>
    </location>
</feature>
<sequence length="339" mass="36059">MEMIKNTYRNQFIVMAILFIFILITFFLSLNLGHIKIAPLEVIQTLFGSGTSENKLVLFDFRLPRMVIALLIGAGLGISGAILQGVSQNGLADPGILGINAGAGLAVVIFIFFFQGSMTSLGTLSIFMMPIFALIGGVFAAFLIYTLAWKGGVTPTRLILVGIGINAAFGAGLIIFQLKMNPNDFMQATVWLSGSIWGANWKFVLTVLPWILILIPFTMYKASSLNVLNLGDEMATGLGVAVEKERRILLLTSVGLAGACVAVGGGISFLGLVAPHLARRLVGSKHQVLLPATALIGALLLLVADMIGRNLLAPSEIPVGLVVSALGAPYFIYLLIKVN</sequence>
<keyword evidence="7 8" id="KW-0472">Membrane</keyword>
<proteinExistence type="inferred from homology"/>
<evidence type="ECO:0000256" key="6">
    <source>
        <dbReference type="ARBA" id="ARBA00022989"/>
    </source>
</evidence>
<dbReference type="GO" id="GO:0005886">
    <property type="term" value="C:plasma membrane"/>
    <property type="evidence" value="ECO:0007669"/>
    <property type="project" value="UniProtKB-SubCell"/>
</dbReference>
<dbReference type="Proteomes" id="UP000281498">
    <property type="component" value="Unassembled WGS sequence"/>
</dbReference>
<dbReference type="EMBL" id="PDOE01000004">
    <property type="protein sequence ID" value="RKL67308.1"/>
    <property type="molecule type" value="Genomic_DNA"/>
</dbReference>
<evidence type="ECO:0000256" key="4">
    <source>
        <dbReference type="ARBA" id="ARBA00022475"/>
    </source>
</evidence>
<dbReference type="Gene3D" id="1.10.3470.10">
    <property type="entry name" value="ABC transporter involved in vitamin B12 uptake, BtuC"/>
    <property type="match status" value="1"/>
</dbReference>
<dbReference type="CDD" id="cd06550">
    <property type="entry name" value="TM_ABC_iron-siderophores_like"/>
    <property type="match status" value="1"/>
</dbReference>